<evidence type="ECO:0000313" key="2">
    <source>
        <dbReference type="EMBL" id="SHI13496.1"/>
    </source>
</evidence>
<protein>
    <recommendedName>
        <fullName evidence="1">PatA-like N-terminal domain-containing protein</fullName>
    </recommendedName>
</protein>
<dbReference type="OrthoDB" id="5431846at2"/>
<sequence length="176" mass="19746">MERHPLRQIDGASDLQGSLEAIPIEVVIQILGFSQLSGILALYNSHQRATLVINKGSLIWGSLHEQQRRLGQRLLSSSIITVDQLQECLDLQKSVAPREKLGEILITKGLLGPELLHESLETQVKEAFFDILDWKAGTFSFTVKNGFSSNRFMSEKQIEHLLLEKAVMADTEHSKL</sequence>
<proteinExistence type="predicted"/>
<dbReference type="STRING" id="1121409.SAMN02745124_04251"/>
<dbReference type="InterPro" id="IPR025497">
    <property type="entry name" value="PatA-like_N"/>
</dbReference>
<accession>A0A1M5YNC4</accession>
<dbReference type="PANTHER" id="PTHR36304">
    <property type="entry name" value="DOMAIN GTPASE-ACTIVATING PROTEIN, PUTATIVE-RELATED-RELATED"/>
    <property type="match status" value="1"/>
</dbReference>
<dbReference type="AlphaFoldDB" id="A0A1M5YNC4"/>
<organism evidence="2 3">
    <name type="scientific">Desulfofustis glycolicus DSM 9705</name>
    <dbReference type="NCBI Taxonomy" id="1121409"/>
    <lineage>
        <taxon>Bacteria</taxon>
        <taxon>Pseudomonadati</taxon>
        <taxon>Thermodesulfobacteriota</taxon>
        <taxon>Desulfobulbia</taxon>
        <taxon>Desulfobulbales</taxon>
        <taxon>Desulfocapsaceae</taxon>
        <taxon>Desulfofustis</taxon>
    </lineage>
</organism>
<dbReference type="Proteomes" id="UP000184139">
    <property type="component" value="Unassembled WGS sequence"/>
</dbReference>
<dbReference type="InterPro" id="IPR037257">
    <property type="entry name" value="T2SS_E_N_sf"/>
</dbReference>
<evidence type="ECO:0000313" key="3">
    <source>
        <dbReference type="Proteomes" id="UP000184139"/>
    </source>
</evidence>
<reference evidence="2 3" key="1">
    <citation type="submission" date="2016-11" db="EMBL/GenBank/DDBJ databases">
        <authorList>
            <person name="Jaros S."/>
            <person name="Januszkiewicz K."/>
            <person name="Wedrychowicz H."/>
        </authorList>
    </citation>
    <scope>NUCLEOTIDE SEQUENCE [LARGE SCALE GENOMIC DNA]</scope>
    <source>
        <strain evidence="2 3">DSM 9705</strain>
    </source>
</reference>
<keyword evidence="3" id="KW-1185">Reference proteome</keyword>
<gene>
    <name evidence="2" type="ORF">SAMN02745124_04251</name>
</gene>
<dbReference type="PANTHER" id="PTHR36304:SF4">
    <property type="entry name" value="DUF4388 DOMAIN-CONTAINING PROTEIN"/>
    <property type="match status" value="1"/>
</dbReference>
<evidence type="ECO:0000259" key="1">
    <source>
        <dbReference type="Pfam" id="PF14332"/>
    </source>
</evidence>
<dbReference type="Pfam" id="PF14332">
    <property type="entry name" value="DUF4388"/>
    <property type="match status" value="1"/>
</dbReference>
<name>A0A1M5YNC4_9BACT</name>
<dbReference type="SUPFAM" id="SSF160246">
    <property type="entry name" value="EspE N-terminal domain-like"/>
    <property type="match status" value="1"/>
</dbReference>
<feature type="domain" description="PatA-like N-terminal" evidence="1">
    <location>
        <begin position="16"/>
        <end position="171"/>
    </location>
</feature>
<dbReference type="RefSeq" id="WP_073379244.1">
    <property type="nucleotide sequence ID" value="NZ_FQXS01000045.1"/>
</dbReference>
<dbReference type="EMBL" id="FQXS01000045">
    <property type="protein sequence ID" value="SHI13496.1"/>
    <property type="molecule type" value="Genomic_DNA"/>
</dbReference>